<dbReference type="Proteomes" id="UP001732700">
    <property type="component" value="Chromosome 3D"/>
</dbReference>
<evidence type="ECO:0000313" key="2">
    <source>
        <dbReference type="Proteomes" id="UP001732700"/>
    </source>
</evidence>
<name>A0ACD5VWG8_AVESA</name>
<accession>A0ACD5VWG8</accession>
<organism evidence="1 2">
    <name type="scientific">Avena sativa</name>
    <name type="common">Oat</name>
    <dbReference type="NCBI Taxonomy" id="4498"/>
    <lineage>
        <taxon>Eukaryota</taxon>
        <taxon>Viridiplantae</taxon>
        <taxon>Streptophyta</taxon>
        <taxon>Embryophyta</taxon>
        <taxon>Tracheophyta</taxon>
        <taxon>Spermatophyta</taxon>
        <taxon>Magnoliopsida</taxon>
        <taxon>Liliopsida</taxon>
        <taxon>Poales</taxon>
        <taxon>Poaceae</taxon>
        <taxon>BOP clade</taxon>
        <taxon>Pooideae</taxon>
        <taxon>Poodae</taxon>
        <taxon>Poeae</taxon>
        <taxon>Poeae Chloroplast Group 1 (Aveneae type)</taxon>
        <taxon>Aveninae</taxon>
        <taxon>Avena</taxon>
    </lineage>
</organism>
<proteinExistence type="predicted"/>
<evidence type="ECO:0000313" key="1">
    <source>
        <dbReference type="EnsemblPlants" id="AVESA.00010b.r2.3DG0517620.1.CDS"/>
    </source>
</evidence>
<keyword evidence="2" id="KW-1185">Reference proteome</keyword>
<protein>
    <submittedName>
        <fullName evidence="1">Uncharacterized protein</fullName>
    </submittedName>
</protein>
<sequence length="242" mass="27658">MAPETVNMDLDLDGDGEYYGRFIVELRKKLAHHPQGRYIDKHPWLEGHPLLPVQKHPRQPSRWVHINVVAPHDKQTSKAMRTTLAVRDDNVYLIGFKNSEGKWYEFGLENQSMRFIEGSTFLGWDVGYGDLANLHHVGKYPAIDAVRRLSGYGYGGVGAAADTADTIRRDLALMCVMICESARMINTVTQGWDQQDGTELGARHVKYIKTWRSMSRRLLSMQDPSPERNHLHTGNNFREEIL</sequence>
<dbReference type="EnsemblPlants" id="AVESA.00010b.r2.3DG0517620.1">
    <property type="protein sequence ID" value="AVESA.00010b.r2.3DG0517620.1.CDS"/>
    <property type="gene ID" value="AVESA.00010b.r2.3DG0517620"/>
</dbReference>
<reference evidence="1" key="2">
    <citation type="submission" date="2025-09" db="UniProtKB">
        <authorList>
            <consortium name="EnsemblPlants"/>
        </authorList>
    </citation>
    <scope>IDENTIFICATION</scope>
</reference>
<reference evidence="1" key="1">
    <citation type="submission" date="2021-05" db="EMBL/GenBank/DDBJ databases">
        <authorList>
            <person name="Scholz U."/>
            <person name="Mascher M."/>
            <person name="Fiebig A."/>
        </authorList>
    </citation>
    <scope>NUCLEOTIDE SEQUENCE [LARGE SCALE GENOMIC DNA]</scope>
</reference>